<sequence>MINGTQLLSMILELPTDAQQRLLSMATSGDYKTPSCPSCGEKMVVRTTKKGTQTGKQFWGCSHYPRCRQTMKIAQQVSR</sequence>
<reference evidence="2 3" key="1">
    <citation type="submission" date="2016-11" db="EMBL/GenBank/DDBJ databases">
        <title>Mixed transmission modes and dynamic genome evolution in an obligate animal-bacterial symbiosis.</title>
        <authorList>
            <person name="Russell S.L."/>
            <person name="Corbett-Detig R.B."/>
            <person name="Cavanaugh C.M."/>
        </authorList>
    </citation>
    <scope>NUCLEOTIDE SEQUENCE [LARGE SCALE GENOMIC DNA]</scope>
    <source>
        <strain evidence="2">Sveles-Q1</strain>
    </source>
</reference>
<comment type="caution">
    <text evidence="2">The sequence shown here is derived from an EMBL/GenBank/DDBJ whole genome shotgun (WGS) entry which is preliminary data.</text>
</comment>
<dbReference type="Proteomes" id="UP000191110">
    <property type="component" value="Unassembled WGS sequence"/>
</dbReference>
<dbReference type="GO" id="GO:0005694">
    <property type="term" value="C:chromosome"/>
    <property type="evidence" value="ECO:0007669"/>
    <property type="project" value="InterPro"/>
</dbReference>
<proteinExistence type="predicted"/>
<dbReference type="GO" id="GO:0006265">
    <property type="term" value="P:DNA topological change"/>
    <property type="evidence" value="ECO:0007669"/>
    <property type="project" value="InterPro"/>
</dbReference>
<dbReference type="Pfam" id="PF01396">
    <property type="entry name" value="Zn_ribbon_Top1"/>
    <property type="match status" value="1"/>
</dbReference>
<dbReference type="Gene3D" id="3.30.65.10">
    <property type="entry name" value="Bacterial Topoisomerase I, domain 1"/>
    <property type="match status" value="1"/>
</dbReference>
<organism evidence="2 3">
    <name type="scientific">Solemya pervernicosa gill symbiont</name>
    <dbReference type="NCBI Taxonomy" id="642797"/>
    <lineage>
        <taxon>Bacteria</taxon>
        <taxon>Pseudomonadati</taxon>
        <taxon>Pseudomonadota</taxon>
        <taxon>Gammaproteobacteria</taxon>
        <taxon>sulfur-oxidizing symbionts</taxon>
    </lineage>
</organism>
<dbReference type="InterPro" id="IPR013498">
    <property type="entry name" value="Topo_IA_Znf"/>
</dbReference>
<dbReference type="GO" id="GO:0003677">
    <property type="term" value="F:DNA binding"/>
    <property type="evidence" value="ECO:0007669"/>
    <property type="project" value="InterPro"/>
</dbReference>
<dbReference type="EMBL" id="MPRL01000005">
    <property type="protein sequence ID" value="OOZ41805.1"/>
    <property type="molecule type" value="Genomic_DNA"/>
</dbReference>
<dbReference type="GO" id="GO:0003916">
    <property type="term" value="F:DNA topoisomerase activity"/>
    <property type="evidence" value="ECO:0007669"/>
    <property type="project" value="InterPro"/>
</dbReference>
<protein>
    <recommendedName>
        <fullName evidence="1">DNA topoisomerase type IA zn finger domain-containing protein</fullName>
    </recommendedName>
</protein>
<keyword evidence="3" id="KW-1185">Reference proteome</keyword>
<dbReference type="AlphaFoldDB" id="A0A1T2L9M9"/>
<feature type="domain" description="DNA topoisomerase type IA zn finger" evidence="1">
    <location>
        <begin position="35"/>
        <end position="75"/>
    </location>
</feature>
<evidence type="ECO:0000259" key="1">
    <source>
        <dbReference type="Pfam" id="PF01396"/>
    </source>
</evidence>
<name>A0A1T2L9M9_9GAMM</name>
<accession>A0A1T2L9M9</accession>
<evidence type="ECO:0000313" key="3">
    <source>
        <dbReference type="Proteomes" id="UP000191110"/>
    </source>
</evidence>
<evidence type="ECO:0000313" key="2">
    <source>
        <dbReference type="EMBL" id="OOZ41805.1"/>
    </source>
</evidence>
<dbReference type="SUPFAM" id="SSF57783">
    <property type="entry name" value="Zinc beta-ribbon"/>
    <property type="match status" value="1"/>
</dbReference>
<gene>
    <name evidence="2" type="ORF">BOW53_02040</name>
</gene>